<evidence type="ECO:0000313" key="5">
    <source>
        <dbReference type="EMBL" id="KAF5365721.1"/>
    </source>
</evidence>
<feature type="region of interest" description="Disordered" evidence="4">
    <location>
        <begin position="1129"/>
        <end position="1160"/>
    </location>
</feature>
<sequence length="1160" mass="131352">MDQQFEFLAVKFLGRICQSRMAATTLPLFWNLSSASKEERIDASVKLVSTLEHFQSQFEPSSPEEDEDSPKLDALDTLNAQDVSYSVRRLIRGLASSRESSRLGFSVALTELLSRIDTITCPQITSLILDASKSQGSMTGQEERDILFARLFGMNAIIQSGLLVRTKPLPTSASSATHASSLAGFEQIVSELLALGEKKSWLRESAWWTLCLATDSVKDSEVSWKDEALRYILQRAFVDDKLWSPEKVAITLKLKNLLPEEDWRSLLSPTFKNSDICSNANLKTLASILKDAPTENEAFKSTNVHYKPQVHFAWDVLLEYLLLSSPNSDTQKGTFVEFFRVVVDESLFSATSSPERKYWGFQVFEKALSRVSERDLPMLFTKNFMRTWINHLSNRDRYLHKAAKQAATEVQKFAQSNPNFGFSLVLQLTGVNGNQQFDKLTRTKTVESLLISMGTEDIRQYVEHVLKEANDPETDVQSINTRRTWIIDQFSALIRNGSIKKSDEWVELVLDWLVVNGCFFDEEEEREEYNCRSARHTQTYLFRRAPANLSRTPSRDSKTKLPGAASDGQFWISKVLATIDQLKNDSKHASFISEMDEEDEVARLKAKEVLGKLRTVSGDNKDAAKGSELLLSTLLLESYCSEDSSASVENVQTCVEACTRMFLGKSKKKGRKSDIAESSEDVPEPVDMLVDIIIGFMEKSTAYLRTIGKHVFSSLCGAAKDSTIELILTQLENRDPTVEDNENDDAASIEDGEEDEEGVNDDSSESDDDDEDDEDDDSDEEPDEELRNKIMEALAVNGIEAAEDDDSDEDVMDDEQMMAIDEQLAEVFRSRMNERKNTKDVDAQRAATHFKNRVLDLVDIFLKRQTTNPGVIRFILPLVDLMTKSSSDEKQLSEKAQGILRSRIGKLKEVISSGDKDEIVSVLEFVHTRARNVHSADHLSTLSDCSIYLSLQLLHLGQQDSVLGIYRLSLADFMTRKNSSLHVSFFQSFIRRHRTSAWGLRNDLIELSRKAINAYRRCQVYQLFQDLISQPPSDIDQKEMAQFMKQLRRTLHDAISSSCGDDEIFNASQMRDVFKVAIHGARQTQKLLPNMVEEIWEPAIWNDLSNRLSSLTRYKGAVQMCKQLIQLSSPPKTEVSKRKAALIEGKKEDKQKKRKKVVHE</sequence>
<dbReference type="OrthoDB" id="342531at2759"/>
<evidence type="ECO:0000313" key="6">
    <source>
        <dbReference type="Proteomes" id="UP000559256"/>
    </source>
</evidence>
<dbReference type="AlphaFoldDB" id="A0A8H5LQK2"/>
<dbReference type="InterPro" id="IPR016024">
    <property type="entry name" value="ARM-type_fold"/>
</dbReference>
<dbReference type="GO" id="GO:0005730">
    <property type="term" value="C:nucleolus"/>
    <property type="evidence" value="ECO:0007669"/>
    <property type="project" value="InterPro"/>
</dbReference>
<dbReference type="PANTHER" id="PTHR13213:SF2">
    <property type="entry name" value="MYB-BINDING PROTEIN 1A"/>
    <property type="match status" value="1"/>
</dbReference>
<organism evidence="5 6">
    <name type="scientific">Tetrapyrgos nigripes</name>
    <dbReference type="NCBI Taxonomy" id="182062"/>
    <lineage>
        <taxon>Eukaryota</taxon>
        <taxon>Fungi</taxon>
        <taxon>Dikarya</taxon>
        <taxon>Basidiomycota</taxon>
        <taxon>Agaricomycotina</taxon>
        <taxon>Agaricomycetes</taxon>
        <taxon>Agaricomycetidae</taxon>
        <taxon>Agaricales</taxon>
        <taxon>Marasmiineae</taxon>
        <taxon>Marasmiaceae</taxon>
        <taxon>Tetrapyrgos</taxon>
    </lineage>
</organism>
<protein>
    <recommendedName>
        <fullName evidence="7">DNA polymerase V</fullName>
    </recommendedName>
</protein>
<accession>A0A8H5LQK2</accession>
<comment type="caution">
    <text evidence="5">The sequence shown here is derived from an EMBL/GenBank/DDBJ whole genome shotgun (WGS) entry which is preliminary data.</text>
</comment>
<evidence type="ECO:0000256" key="2">
    <source>
        <dbReference type="ARBA" id="ARBA00006809"/>
    </source>
</evidence>
<reference evidence="5 6" key="1">
    <citation type="journal article" date="2020" name="ISME J.">
        <title>Uncovering the hidden diversity of litter-decomposition mechanisms in mushroom-forming fungi.</title>
        <authorList>
            <person name="Floudas D."/>
            <person name="Bentzer J."/>
            <person name="Ahren D."/>
            <person name="Johansson T."/>
            <person name="Persson P."/>
            <person name="Tunlid A."/>
        </authorList>
    </citation>
    <scope>NUCLEOTIDE SEQUENCE [LARGE SCALE GENOMIC DNA]</scope>
    <source>
        <strain evidence="5 6">CBS 291.85</strain>
    </source>
</reference>
<gene>
    <name evidence="5" type="ORF">D9758_003270</name>
</gene>
<proteinExistence type="inferred from homology"/>
<dbReference type="GO" id="GO:0006355">
    <property type="term" value="P:regulation of DNA-templated transcription"/>
    <property type="evidence" value="ECO:0007669"/>
    <property type="project" value="InterPro"/>
</dbReference>
<evidence type="ECO:0000256" key="1">
    <source>
        <dbReference type="ARBA" id="ARBA00004123"/>
    </source>
</evidence>
<feature type="compositionally biased region" description="Acidic residues" evidence="4">
    <location>
        <begin position="738"/>
        <end position="784"/>
    </location>
</feature>
<keyword evidence="3" id="KW-0539">Nucleus</keyword>
<keyword evidence="6" id="KW-1185">Reference proteome</keyword>
<dbReference type="PANTHER" id="PTHR13213">
    <property type="entry name" value="MYB-BINDING PROTEIN 1A FAMILY MEMBER"/>
    <property type="match status" value="1"/>
</dbReference>
<name>A0A8H5LQK2_9AGAR</name>
<dbReference type="SUPFAM" id="SSF48371">
    <property type="entry name" value="ARM repeat"/>
    <property type="match status" value="1"/>
</dbReference>
<comment type="subcellular location">
    <subcellularLocation>
        <location evidence="1">Nucleus</location>
    </subcellularLocation>
</comment>
<dbReference type="InterPro" id="IPR007015">
    <property type="entry name" value="DNA_pol_V/MYBBP1A"/>
</dbReference>
<dbReference type="Pfam" id="PF04931">
    <property type="entry name" value="DNA_pol_phi"/>
    <property type="match status" value="1"/>
</dbReference>
<dbReference type="EMBL" id="JAACJM010000026">
    <property type="protein sequence ID" value="KAF5365721.1"/>
    <property type="molecule type" value="Genomic_DNA"/>
</dbReference>
<evidence type="ECO:0000256" key="4">
    <source>
        <dbReference type="SAM" id="MobiDB-lite"/>
    </source>
</evidence>
<dbReference type="Proteomes" id="UP000559256">
    <property type="component" value="Unassembled WGS sequence"/>
</dbReference>
<comment type="similarity">
    <text evidence="2">Belongs to the MYBBP1A family.</text>
</comment>
<evidence type="ECO:0000256" key="3">
    <source>
        <dbReference type="ARBA" id="ARBA00023242"/>
    </source>
</evidence>
<feature type="region of interest" description="Disordered" evidence="4">
    <location>
        <begin position="735"/>
        <end position="784"/>
    </location>
</feature>
<evidence type="ECO:0008006" key="7">
    <source>
        <dbReference type="Google" id="ProtNLM"/>
    </source>
</evidence>
<dbReference type="GO" id="GO:0000182">
    <property type="term" value="F:rDNA binding"/>
    <property type="evidence" value="ECO:0007669"/>
    <property type="project" value="TreeGrafter"/>
</dbReference>